<reference evidence="1 2" key="1">
    <citation type="submission" date="2020-08" db="EMBL/GenBank/DDBJ databases">
        <title>Sequencing the genomes of 1000 actinobacteria strains.</title>
        <authorList>
            <person name="Klenk H.-P."/>
        </authorList>
    </citation>
    <scope>NUCLEOTIDE SEQUENCE [LARGE SCALE GENOMIC DNA]</scope>
    <source>
        <strain evidence="1 2">DSM 19081</strain>
    </source>
</reference>
<dbReference type="AlphaFoldDB" id="A0A839FS05"/>
<dbReference type="Proteomes" id="UP000546252">
    <property type="component" value="Unassembled WGS sequence"/>
</dbReference>
<comment type="caution">
    <text evidence="1">The sequence shown here is derived from an EMBL/GenBank/DDBJ whole genome shotgun (WGS) entry which is preliminary data.</text>
</comment>
<evidence type="ECO:0000313" key="1">
    <source>
        <dbReference type="EMBL" id="MBA8922349.1"/>
    </source>
</evidence>
<accession>A0A839FS05</accession>
<name>A0A839FS05_9MICC</name>
<evidence type="ECO:0000313" key="2">
    <source>
        <dbReference type="Proteomes" id="UP000546252"/>
    </source>
</evidence>
<gene>
    <name evidence="1" type="ORF">HNR24_002282</name>
</gene>
<organism evidence="1 2">
    <name type="scientific">Nesterenkonia jeotgali</name>
    <dbReference type="NCBI Taxonomy" id="317018"/>
    <lineage>
        <taxon>Bacteria</taxon>
        <taxon>Bacillati</taxon>
        <taxon>Actinomycetota</taxon>
        <taxon>Actinomycetes</taxon>
        <taxon>Micrococcales</taxon>
        <taxon>Micrococcaceae</taxon>
        <taxon>Nesterenkonia</taxon>
    </lineage>
</organism>
<sequence length="169" mass="18535">MSGAEYCPGAEGDSKVGFYFAEPNAAKDCDAPHVFFARRRSARYSVTQGDATAEKSDSGLLNVFWGYAFSVSSDREGADVAEFNGVTSGEHLIIPTLRPAKTPGSVELRFDRGFADETLWLHINDRDGIVRFDEHDVGYVFERVETISASDLERLGCDPLNCGVEICEP</sequence>
<protein>
    <submittedName>
        <fullName evidence="1">Uncharacterized protein</fullName>
    </submittedName>
</protein>
<dbReference type="EMBL" id="JACJIH010000001">
    <property type="protein sequence ID" value="MBA8922349.1"/>
    <property type="molecule type" value="Genomic_DNA"/>
</dbReference>
<proteinExistence type="predicted"/>